<evidence type="ECO:0000313" key="2">
    <source>
        <dbReference type="Proteomes" id="UP000324222"/>
    </source>
</evidence>
<proteinExistence type="predicted"/>
<evidence type="ECO:0000313" key="1">
    <source>
        <dbReference type="EMBL" id="MPC95151.1"/>
    </source>
</evidence>
<protein>
    <submittedName>
        <fullName evidence="1">Uncharacterized protein</fullName>
    </submittedName>
</protein>
<comment type="caution">
    <text evidence="1">The sequence shown here is derived from an EMBL/GenBank/DDBJ whole genome shotgun (WGS) entry which is preliminary data.</text>
</comment>
<gene>
    <name evidence="1" type="ORF">E2C01_090348</name>
</gene>
<reference evidence="1 2" key="1">
    <citation type="submission" date="2019-05" db="EMBL/GenBank/DDBJ databases">
        <title>Another draft genome of Portunus trituberculatus and its Hox gene families provides insights of decapod evolution.</title>
        <authorList>
            <person name="Jeong J.-H."/>
            <person name="Song I."/>
            <person name="Kim S."/>
            <person name="Choi T."/>
            <person name="Kim D."/>
            <person name="Ryu S."/>
            <person name="Kim W."/>
        </authorList>
    </citation>
    <scope>NUCLEOTIDE SEQUENCE [LARGE SCALE GENOMIC DNA]</scope>
    <source>
        <tissue evidence="1">Muscle</tissue>
    </source>
</reference>
<name>A0A5B7JB71_PORTR</name>
<dbReference type="AlphaFoldDB" id="A0A5B7JB71"/>
<keyword evidence="2" id="KW-1185">Reference proteome</keyword>
<organism evidence="1 2">
    <name type="scientific">Portunus trituberculatus</name>
    <name type="common">Swimming crab</name>
    <name type="synonym">Neptunus trituberculatus</name>
    <dbReference type="NCBI Taxonomy" id="210409"/>
    <lineage>
        <taxon>Eukaryota</taxon>
        <taxon>Metazoa</taxon>
        <taxon>Ecdysozoa</taxon>
        <taxon>Arthropoda</taxon>
        <taxon>Crustacea</taxon>
        <taxon>Multicrustacea</taxon>
        <taxon>Malacostraca</taxon>
        <taxon>Eumalacostraca</taxon>
        <taxon>Eucarida</taxon>
        <taxon>Decapoda</taxon>
        <taxon>Pleocyemata</taxon>
        <taxon>Brachyura</taxon>
        <taxon>Eubrachyura</taxon>
        <taxon>Portunoidea</taxon>
        <taxon>Portunidae</taxon>
        <taxon>Portuninae</taxon>
        <taxon>Portunus</taxon>
    </lineage>
</organism>
<sequence>MNFRIPQHITASRYYVGTQVSVVRNDYLQGHSSRAIYIYTCKGGREKSEAGGWQCIPSRRQLSLGTDGSPPGRAASCRH</sequence>
<accession>A0A5B7JB71</accession>
<dbReference type="Proteomes" id="UP000324222">
    <property type="component" value="Unassembled WGS sequence"/>
</dbReference>
<dbReference type="EMBL" id="VSRR010101188">
    <property type="protein sequence ID" value="MPC95151.1"/>
    <property type="molecule type" value="Genomic_DNA"/>
</dbReference>